<dbReference type="EMBL" id="CABVPW010000009">
    <property type="protein sequence ID" value="VWB48920.1"/>
    <property type="molecule type" value="Genomic_DNA"/>
</dbReference>
<proteinExistence type="predicted"/>
<dbReference type="InterPro" id="IPR016039">
    <property type="entry name" value="Thiolase-like"/>
</dbReference>
<dbReference type="Gene3D" id="3.40.47.10">
    <property type="match status" value="1"/>
</dbReference>
<protein>
    <submittedName>
        <fullName evidence="3">Putative thiolase</fullName>
    </submittedName>
</protein>
<reference evidence="3 4" key="1">
    <citation type="submission" date="2019-09" db="EMBL/GenBank/DDBJ databases">
        <authorList>
            <person name="Depoorter E."/>
        </authorList>
    </citation>
    <scope>NUCLEOTIDE SEQUENCE [LARGE SCALE GENOMIC DNA]</scope>
    <source>
        <strain evidence="3">LMG 23254</strain>
    </source>
</reference>
<dbReference type="Pfam" id="PF00108">
    <property type="entry name" value="Thiolase_N"/>
    <property type="match status" value="1"/>
</dbReference>
<dbReference type="Pfam" id="PF22691">
    <property type="entry name" value="Thiolase_C_1"/>
    <property type="match status" value="1"/>
</dbReference>
<evidence type="ECO:0000313" key="4">
    <source>
        <dbReference type="Proteomes" id="UP000494218"/>
    </source>
</evidence>
<name>A0A6P2K0S1_BURL3</name>
<feature type="domain" description="Thiolase N-terminal" evidence="1">
    <location>
        <begin position="4"/>
        <end position="206"/>
    </location>
</feature>
<dbReference type="InterPro" id="IPR020616">
    <property type="entry name" value="Thiolase_N"/>
</dbReference>
<evidence type="ECO:0000313" key="3">
    <source>
        <dbReference type="EMBL" id="VWB48920.1"/>
    </source>
</evidence>
<dbReference type="AlphaFoldDB" id="A0A6P2K0S1"/>
<dbReference type="GO" id="GO:0003988">
    <property type="term" value="F:acetyl-CoA C-acyltransferase activity"/>
    <property type="evidence" value="ECO:0007669"/>
    <property type="project" value="UniProtKB-ARBA"/>
</dbReference>
<dbReference type="InterPro" id="IPR055140">
    <property type="entry name" value="Thiolase_C_2"/>
</dbReference>
<sequence length="412" mass="43353">MTDIYIVGVGMTRFGRLVELSVKDMVRQATEAALNDAGLQKGAIEAAFFGNASQGHMEGQQMIRGEIALREMGIGRIPVVNIENACASGSSAFTLAVNHLRAGAGDLALAVGAEKMFSTDRDRMFSVFDSALDVSRAAEVHADLLRMGDGVDVPAGSTSPKPYSVFMDVYAAFARAHMKRFGTTQRQVAAVSAKNHRHSVHNPLSQYRMAYTIEEVLAAPPITYPLTLPMCSPVSDGAAAAIVCTGAALRRLGLDANRAVRVLSSVIQTGSDRDHTDIENHLTVHAARRAYEAAGIGPRDVSVAEVHDATAMGEIIQIENLGFCEFGEGGPISERGETALGGRLPVNPSGGLESKGHPVGATGIAQLHELVTQLRGEAGPRQVDGARIAVAENGGGLYGVEEAVACVTILGR</sequence>
<dbReference type="CDD" id="cd00829">
    <property type="entry name" value="SCP-x_thiolase"/>
    <property type="match status" value="1"/>
</dbReference>
<gene>
    <name evidence="3" type="ORF">BLA23254_02211</name>
</gene>
<dbReference type="PANTHER" id="PTHR42870:SF1">
    <property type="entry name" value="NON-SPECIFIC LIPID-TRANSFER PROTEIN-LIKE 2"/>
    <property type="match status" value="1"/>
</dbReference>
<evidence type="ECO:0000259" key="2">
    <source>
        <dbReference type="Pfam" id="PF22691"/>
    </source>
</evidence>
<dbReference type="RefSeq" id="WP_175031273.1">
    <property type="nucleotide sequence ID" value="NZ_CABVPW010000009.1"/>
</dbReference>
<dbReference type="PIRSF" id="PIRSF000429">
    <property type="entry name" value="Ac-CoA_Ac_transf"/>
    <property type="match status" value="1"/>
</dbReference>
<dbReference type="InterPro" id="IPR002155">
    <property type="entry name" value="Thiolase"/>
</dbReference>
<evidence type="ECO:0000259" key="1">
    <source>
        <dbReference type="Pfam" id="PF00108"/>
    </source>
</evidence>
<feature type="domain" description="Thiolase C-terminal" evidence="2">
    <location>
        <begin position="274"/>
        <end position="399"/>
    </location>
</feature>
<dbReference type="SUPFAM" id="SSF53901">
    <property type="entry name" value="Thiolase-like"/>
    <property type="match status" value="2"/>
</dbReference>
<dbReference type="Proteomes" id="UP000494218">
    <property type="component" value="Unassembled WGS sequence"/>
</dbReference>
<dbReference type="PANTHER" id="PTHR42870">
    <property type="entry name" value="ACETYL-COA C-ACETYLTRANSFERASE"/>
    <property type="match status" value="1"/>
</dbReference>
<organism evidence="3 4">
    <name type="scientific">Burkholderia lata (strain ATCC 17760 / DSM 23089 / LMG 22485 / NCIMB 9086 / R18194 / 383)</name>
    <dbReference type="NCBI Taxonomy" id="482957"/>
    <lineage>
        <taxon>Bacteria</taxon>
        <taxon>Pseudomonadati</taxon>
        <taxon>Pseudomonadota</taxon>
        <taxon>Betaproteobacteria</taxon>
        <taxon>Burkholderiales</taxon>
        <taxon>Burkholderiaceae</taxon>
        <taxon>Burkholderia</taxon>
        <taxon>Burkholderia cepacia complex</taxon>
    </lineage>
</organism>
<accession>A0A6P2K0S1</accession>